<dbReference type="RefSeq" id="WP_091510914.1">
    <property type="nucleotide sequence ID" value="NZ_FOLE01000004.1"/>
</dbReference>
<dbReference type="AlphaFoldDB" id="A0A1I1I3U4"/>
<accession>A0A1I1I3U4</accession>
<evidence type="ECO:0000313" key="2">
    <source>
        <dbReference type="EMBL" id="SFC30472.1"/>
    </source>
</evidence>
<evidence type="ECO:0000313" key="3">
    <source>
        <dbReference type="Proteomes" id="UP000199514"/>
    </source>
</evidence>
<evidence type="ECO:0000259" key="1">
    <source>
        <dbReference type="Pfam" id="PF02470"/>
    </source>
</evidence>
<protein>
    <submittedName>
        <fullName evidence="2">Phospholipid/cholesterol/gamma-HCH transport system substrate-binding protein</fullName>
    </submittedName>
</protein>
<reference evidence="2 3" key="1">
    <citation type="submission" date="2016-10" db="EMBL/GenBank/DDBJ databases">
        <authorList>
            <person name="de Groot N.N."/>
        </authorList>
    </citation>
    <scope>NUCLEOTIDE SEQUENCE [LARGE SCALE GENOMIC DNA]</scope>
    <source>
        <strain evidence="2 3">DSM 6793</strain>
    </source>
</reference>
<dbReference type="PANTHER" id="PTHR33371">
    <property type="entry name" value="INTERMEMBRANE PHOSPHOLIPID TRANSPORT SYSTEM BINDING PROTEIN MLAD-RELATED"/>
    <property type="match status" value="1"/>
</dbReference>
<feature type="domain" description="Mce/MlaD" evidence="1">
    <location>
        <begin position="36"/>
        <end position="112"/>
    </location>
</feature>
<dbReference type="STRING" id="927664.SAMN05421780_104184"/>
<proteinExistence type="predicted"/>
<dbReference type="InterPro" id="IPR003399">
    <property type="entry name" value="Mce/MlaD"/>
</dbReference>
<name>A0A1I1I3U4_9BACT</name>
<dbReference type="Gene3D" id="1.10.287.950">
    <property type="entry name" value="Methyl-accepting chemotaxis protein"/>
    <property type="match status" value="1"/>
</dbReference>
<gene>
    <name evidence="2" type="ORF">SAMN05421780_104184</name>
</gene>
<dbReference type="PANTHER" id="PTHR33371:SF4">
    <property type="entry name" value="INTERMEMBRANE PHOSPHOLIPID TRANSPORT SYSTEM BINDING PROTEIN MLAD"/>
    <property type="match status" value="1"/>
</dbReference>
<dbReference type="Pfam" id="PF02470">
    <property type="entry name" value="MlaD"/>
    <property type="match status" value="1"/>
</dbReference>
<keyword evidence="3" id="KW-1185">Reference proteome</keyword>
<dbReference type="Proteomes" id="UP000199514">
    <property type="component" value="Unassembled WGS sequence"/>
</dbReference>
<organism evidence="2 3">
    <name type="scientific">Flexibacter flexilis DSM 6793</name>
    <dbReference type="NCBI Taxonomy" id="927664"/>
    <lineage>
        <taxon>Bacteria</taxon>
        <taxon>Pseudomonadati</taxon>
        <taxon>Bacteroidota</taxon>
        <taxon>Cytophagia</taxon>
        <taxon>Cytophagales</taxon>
        <taxon>Flexibacteraceae</taxon>
        <taxon>Flexibacter</taxon>
    </lineage>
</organism>
<sequence>MNFSKEFKVGLLSVVSGTVLYFGVDFLKGTDFMSSTNRYFAIYDNVEGLTVSNPVMVNGFSVGRVEKIMLVPNRTDLLCVSLVIDKNIPLTDSSVAILADGDLLGGKLIELKIGKGKKAIADEDTLISGNSESITESLKARALPVLDQLDSTAAQLTVVMKGLTKTTQQVNATLADFEATSKSVRGIMDDNRGSFKGTMQNVNRISAALITTQKEVNTLITKMNRFGDTLNAMELGKTVASANKSIENLNGLLGGIKSGKGSLGKLAVNDSLYNNLKNTSADLDKLFIDIKANPKRYVHFSIFGKKTKVTVEK</sequence>
<dbReference type="InterPro" id="IPR052336">
    <property type="entry name" value="MlaD_Phospholipid_Transporter"/>
</dbReference>
<dbReference type="OrthoDB" id="9769132at2"/>
<dbReference type="EMBL" id="FOLE01000004">
    <property type="protein sequence ID" value="SFC30472.1"/>
    <property type="molecule type" value="Genomic_DNA"/>
</dbReference>